<name>A0ABR6KJE7_9BACT</name>
<evidence type="ECO:0000256" key="1">
    <source>
        <dbReference type="ARBA" id="ARBA00010164"/>
    </source>
</evidence>
<evidence type="ECO:0000313" key="6">
    <source>
        <dbReference type="Proteomes" id="UP000533637"/>
    </source>
</evidence>
<proteinExistence type="inferred from homology"/>
<protein>
    <submittedName>
        <fullName evidence="5">Serine/threonine-protein kinase HipA</fullName>
        <ecNumber evidence="5">2.7.11.1</ecNumber>
    </submittedName>
</protein>
<evidence type="ECO:0000259" key="4">
    <source>
        <dbReference type="Pfam" id="PF07804"/>
    </source>
</evidence>
<dbReference type="Proteomes" id="UP000533637">
    <property type="component" value="Unassembled WGS sequence"/>
</dbReference>
<evidence type="ECO:0000256" key="3">
    <source>
        <dbReference type="ARBA" id="ARBA00022777"/>
    </source>
</evidence>
<dbReference type="RefSeq" id="WP_183669215.1">
    <property type="nucleotide sequence ID" value="NZ_BMPB01000003.1"/>
</dbReference>
<evidence type="ECO:0000256" key="2">
    <source>
        <dbReference type="ARBA" id="ARBA00022679"/>
    </source>
</evidence>
<evidence type="ECO:0000313" key="5">
    <source>
        <dbReference type="EMBL" id="MBB4621042.1"/>
    </source>
</evidence>
<keyword evidence="6" id="KW-1185">Reference proteome</keyword>
<reference evidence="5 6" key="1">
    <citation type="submission" date="2020-08" db="EMBL/GenBank/DDBJ databases">
        <title>Genomic Encyclopedia of Type Strains, Phase IV (KMG-IV): sequencing the most valuable type-strain genomes for metagenomic binning, comparative biology and taxonomic classification.</title>
        <authorList>
            <person name="Goeker M."/>
        </authorList>
    </citation>
    <scope>NUCLEOTIDE SEQUENCE [LARGE SCALE GENOMIC DNA]</scope>
    <source>
        <strain evidence="5 6">DSM 102983</strain>
    </source>
</reference>
<dbReference type="InterPro" id="IPR012893">
    <property type="entry name" value="HipA-like_C"/>
</dbReference>
<dbReference type="Pfam" id="PF07804">
    <property type="entry name" value="HipA_C"/>
    <property type="match status" value="1"/>
</dbReference>
<keyword evidence="3 5" id="KW-0418">Kinase</keyword>
<keyword evidence="2 5" id="KW-0808">Transferase</keyword>
<dbReference type="PANTHER" id="PTHR37419:SF8">
    <property type="entry name" value="TOXIN YJJJ"/>
    <property type="match status" value="1"/>
</dbReference>
<sequence>MKNNIVSVLLWGKEICKLKWEGGYRQKFGKVGSLISFNPEYHSFGFDVDPVGFYNHSTYLVQKGMSDICHANEYNGIPRFLSSSLPDDWGNEVFSLWIEKNGLRSHDLTPVDKLAFIGRRGMGAFEFVPQLYDPRSDEAIALEDLYGLAKEIESMREGVSINIQDRPEINDLMAVGMSAGGKHPKAIVAINWSTGEVRSGQFILPNDFTQYILKFKDSDKWPTAEIEYAYYLMAKDASIDMEKCSLLEIDGENHFLTERFDRKEGRKLHSVTLQSLCGTVTSYEEIFKVCRKLQLPYHDIEQIFRRAVFNYLSGVCDDHDKNFSFVMDEDGRWRLSPAYDETFTVNFKNRFIGDKHIMTIEECNRDISMNQFVRLADENDVRNAEHIVKEISEVVQSFTDKAIDVKINTIYTELISQFIKSKTDLLH</sequence>
<organism evidence="5 6">
    <name type="scientific">Parabacteroides faecis</name>
    <dbReference type="NCBI Taxonomy" id="1217282"/>
    <lineage>
        <taxon>Bacteria</taxon>
        <taxon>Pseudomonadati</taxon>
        <taxon>Bacteroidota</taxon>
        <taxon>Bacteroidia</taxon>
        <taxon>Bacteroidales</taxon>
        <taxon>Tannerellaceae</taxon>
        <taxon>Parabacteroides</taxon>
    </lineage>
</organism>
<comment type="caution">
    <text evidence="5">The sequence shown here is derived from an EMBL/GenBank/DDBJ whole genome shotgun (WGS) entry which is preliminary data.</text>
</comment>
<gene>
    <name evidence="5" type="ORF">GGQ57_000936</name>
</gene>
<dbReference type="EMBL" id="JACHOC010000002">
    <property type="protein sequence ID" value="MBB4621042.1"/>
    <property type="molecule type" value="Genomic_DNA"/>
</dbReference>
<dbReference type="Gene3D" id="1.10.1070.20">
    <property type="match status" value="1"/>
</dbReference>
<feature type="domain" description="HipA-like C-terminal" evidence="4">
    <location>
        <begin position="177"/>
        <end position="395"/>
    </location>
</feature>
<dbReference type="EC" id="2.7.11.1" evidence="5"/>
<dbReference type="PANTHER" id="PTHR37419">
    <property type="entry name" value="SERINE/THREONINE-PROTEIN KINASE TOXIN HIPA"/>
    <property type="match status" value="1"/>
</dbReference>
<comment type="similarity">
    <text evidence="1">Belongs to the HipA Ser/Thr kinase family.</text>
</comment>
<accession>A0ABR6KJE7</accession>
<dbReference type="InterPro" id="IPR052028">
    <property type="entry name" value="HipA_Ser/Thr_kinase"/>
</dbReference>
<dbReference type="GO" id="GO:0004674">
    <property type="term" value="F:protein serine/threonine kinase activity"/>
    <property type="evidence" value="ECO:0007669"/>
    <property type="project" value="UniProtKB-EC"/>
</dbReference>